<dbReference type="RefSeq" id="WP_341568182.1">
    <property type="nucleotide sequence ID" value="NZ_JBAKAR010000026.1"/>
</dbReference>
<dbReference type="InterPro" id="IPR009057">
    <property type="entry name" value="Homeodomain-like_sf"/>
</dbReference>
<keyword evidence="1 2" id="KW-0238">DNA-binding</keyword>
<keyword evidence="5" id="KW-1185">Reference proteome</keyword>
<reference evidence="4 5" key="1">
    <citation type="submission" date="2024-02" db="EMBL/GenBank/DDBJ databases">
        <title>Bacteria isolated from the canopy kelp, Nereocystis luetkeana.</title>
        <authorList>
            <person name="Pfister C.A."/>
            <person name="Younker I.T."/>
            <person name="Light S.H."/>
        </authorList>
    </citation>
    <scope>NUCLEOTIDE SEQUENCE [LARGE SCALE GENOMIC DNA]</scope>
    <source>
        <strain evidence="4 5">TI.4.07</strain>
    </source>
</reference>
<comment type="caution">
    <text evidence="4">The sequence shown here is derived from an EMBL/GenBank/DDBJ whole genome shotgun (WGS) entry which is preliminary data.</text>
</comment>
<evidence type="ECO:0000313" key="5">
    <source>
        <dbReference type="Proteomes" id="UP001379949"/>
    </source>
</evidence>
<evidence type="ECO:0000313" key="4">
    <source>
        <dbReference type="EMBL" id="MEL0614944.1"/>
    </source>
</evidence>
<feature type="domain" description="HTH tetR-type" evidence="3">
    <location>
        <begin position="8"/>
        <end position="68"/>
    </location>
</feature>
<dbReference type="PROSITE" id="PS50977">
    <property type="entry name" value="HTH_TETR_2"/>
    <property type="match status" value="1"/>
</dbReference>
<dbReference type="SUPFAM" id="SSF46689">
    <property type="entry name" value="Homeodomain-like"/>
    <property type="match status" value="1"/>
</dbReference>
<evidence type="ECO:0000256" key="1">
    <source>
        <dbReference type="ARBA" id="ARBA00023125"/>
    </source>
</evidence>
<dbReference type="Proteomes" id="UP001379949">
    <property type="component" value="Unassembled WGS sequence"/>
</dbReference>
<name>A0ABU9G8X4_9GAMM</name>
<evidence type="ECO:0000256" key="2">
    <source>
        <dbReference type="PROSITE-ProRule" id="PRU00335"/>
    </source>
</evidence>
<evidence type="ECO:0000259" key="3">
    <source>
        <dbReference type="PROSITE" id="PS50977"/>
    </source>
</evidence>
<dbReference type="InterPro" id="IPR001647">
    <property type="entry name" value="HTH_TetR"/>
</dbReference>
<dbReference type="Gene3D" id="1.10.357.10">
    <property type="entry name" value="Tetracycline Repressor, domain 2"/>
    <property type="match status" value="1"/>
</dbReference>
<organism evidence="4 5">
    <name type="scientific">Marinomonas arenicola</name>
    <dbReference type="NCBI Taxonomy" id="569601"/>
    <lineage>
        <taxon>Bacteria</taxon>
        <taxon>Pseudomonadati</taxon>
        <taxon>Pseudomonadota</taxon>
        <taxon>Gammaproteobacteria</taxon>
        <taxon>Oceanospirillales</taxon>
        <taxon>Oceanospirillaceae</taxon>
        <taxon>Marinomonas</taxon>
    </lineage>
</organism>
<feature type="DNA-binding region" description="H-T-H motif" evidence="2">
    <location>
        <begin position="31"/>
        <end position="50"/>
    </location>
</feature>
<dbReference type="EMBL" id="JBAKAR010000026">
    <property type="protein sequence ID" value="MEL0614944.1"/>
    <property type="molecule type" value="Genomic_DNA"/>
</dbReference>
<gene>
    <name evidence="4" type="ORF">V6242_17460</name>
</gene>
<accession>A0ABU9G8X4</accession>
<protein>
    <submittedName>
        <fullName evidence="4">TetR/AcrR family transcriptional regulator</fullName>
    </submittedName>
</protein>
<sequence>MARPSMAAQRKEEILDSLQQCILSYGIQATSLENIADKAGMKRTILRHYIGNRDDIICALSTRFRSLYTQQWQQLLSWLPSNNKVEALLDSLFGVGNQEHIERTIIGEAIFSEAKRLEGVKQDQKSIMDEFIEIVSDLLKAQYPDAESNKISLVAHGIYASYLLAESFLPLHAVDQIYQLKATAKLLCTTLE</sequence>
<proteinExistence type="predicted"/>